<dbReference type="PANTHER" id="PTHR35811">
    <property type="entry name" value="SLR1870 PROTEIN"/>
    <property type="match status" value="1"/>
</dbReference>
<evidence type="ECO:0000313" key="3">
    <source>
        <dbReference type="EMBL" id="KDN65459.1"/>
    </source>
</evidence>
<feature type="domain" description="HTH OST-type" evidence="2">
    <location>
        <begin position="186"/>
        <end position="261"/>
    </location>
</feature>
<sequence>MASKVAASLAVLIDLDNAAASSIGAILKEAAKYGTPLLRRAYGDWTSTSMGMWKGLLLSHSIQPKQQFAYTMGKNASDMAMTIDAMDLVHSNRFSGFCLVSSDSDFTPLAVRIRDSGMSVYGFGHKRTPLPFVMACNKFTYVEDIASREQLAAPQAKPTTTVSPPWKDASSARESPPQKDISSVTSDSPLGKMLQEAVESASDEEGWAYLDLVHYLIIKQDPDFDSHEYGKLSFPDFLQDTGLFDITTQHLADKRMVFARDKRLKQSMGVGTHASPAPIALLKHSLRLSSTVQEQNPQLEGMVRDAIESASRASRHQTRWVAVHRIKSELKWKYPDFSLRKFGFVTLGHLVDALGFVHEKRYTRDGAKVTYVRDSSLAHSTDAGTVIDNGYGLELEAPLASPTATPAPMERIRSRGQLEETLQAAVAKVSNREGWAYLADVKGFILRMDPSFHSHRFKHAQFEDLVAATGLFDVERRVFPVGKGHGVGVYLRDKRFERSTEAVHE</sequence>
<dbReference type="Pfam" id="PF12872">
    <property type="entry name" value="OST-HTH"/>
    <property type="match status" value="3"/>
</dbReference>
<dbReference type="CDD" id="cd10146">
    <property type="entry name" value="LabA_like_C"/>
    <property type="match status" value="3"/>
</dbReference>
<dbReference type="EMBL" id="JMSE01001029">
    <property type="protein sequence ID" value="KDN65459.1"/>
    <property type="molecule type" value="Genomic_DNA"/>
</dbReference>
<comment type="caution">
    <text evidence="3">The sequence shown here is derived from an EMBL/GenBank/DDBJ whole genome shotgun (WGS) entry which is preliminary data.</text>
</comment>
<accession>A0A066XCS9</accession>
<dbReference type="HOGENOM" id="CLU_539690_0_0_1"/>
<dbReference type="AlphaFoldDB" id="A0A066XCS9"/>
<dbReference type="Proteomes" id="UP000027238">
    <property type="component" value="Unassembled WGS sequence"/>
</dbReference>
<dbReference type="GO" id="GO:0004540">
    <property type="term" value="F:RNA nuclease activity"/>
    <property type="evidence" value="ECO:0007669"/>
    <property type="project" value="InterPro"/>
</dbReference>
<dbReference type="Gene3D" id="3.40.50.1010">
    <property type="entry name" value="5'-nuclease"/>
    <property type="match status" value="1"/>
</dbReference>
<dbReference type="InterPro" id="IPR021139">
    <property type="entry name" value="NYN"/>
</dbReference>
<dbReference type="Gene3D" id="3.30.420.610">
    <property type="entry name" value="LOTUS domain-like"/>
    <property type="match status" value="3"/>
</dbReference>
<proteinExistence type="predicted"/>
<dbReference type="InterPro" id="IPR025605">
    <property type="entry name" value="OST-HTH/LOTUS_dom"/>
</dbReference>
<dbReference type="PROSITE" id="PS51644">
    <property type="entry name" value="HTH_OST"/>
    <property type="match status" value="3"/>
</dbReference>
<feature type="domain" description="HTH OST-type" evidence="2">
    <location>
        <begin position="414"/>
        <end position="493"/>
    </location>
</feature>
<feature type="region of interest" description="Disordered" evidence="1">
    <location>
        <begin position="152"/>
        <end position="187"/>
    </location>
</feature>
<organism evidence="3 4">
    <name type="scientific">Colletotrichum sublineola</name>
    <name type="common">Sorghum anthracnose fungus</name>
    <dbReference type="NCBI Taxonomy" id="1173701"/>
    <lineage>
        <taxon>Eukaryota</taxon>
        <taxon>Fungi</taxon>
        <taxon>Dikarya</taxon>
        <taxon>Ascomycota</taxon>
        <taxon>Pezizomycotina</taxon>
        <taxon>Sordariomycetes</taxon>
        <taxon>Hypocreomycetidae</taxon>
        <taxon>Glomerellales</taxon>
        <taxon>Glomerellaceae</taxon>
        <taxon>Colletotrichum</taxon>
        <taxon>Colletotrichum graminicola species complex</taxon>
    </lineage>
</organism>
<feature type="domain" description="HTH OST-type" evidence="2">
    <location>
        <begin position="295"/>
        <end position="376"/>
    </location>
</feature>
<dbReference type="OrthoDB" id="5205629at2759"/>
<gene>
    <name evidence="3" type="ORF">CSUB01_05505</name>
</gene>
<evidence type="ECO:0000259" key="2">
    <source>
        <dbReference type="PROSITE" id="PS51644"/>
    </source>
</evidence>
<dbReference type="eggNOG" id="ENOG502SKYD">
    <property type="taxonomic scope" value="Eukaryota"/>
</dbReference>
<name>A0A066XCS9_COLSU</name>
<evidence type="ECO:0000313" key="4">
    <source>
        <dbReference type="Proteomes" id="UP000027238"/>
    </source>
</evidence>
<protein>
    <recommendedName>
        <fullName evidence="2">HTH OST-type domain-containing protein</fullName>
    </recommendedName>
</protein>
<reference evidence="4" key="1">
    <citation type="journal article" date="2014" name="Genome Announc.">
        <title>Draft genome sequence of Colletotrichum sublineola, a destructive pathogen of cultivated sorghum.</title>
        <authorList>
            <person name="Baroncelli R."/>
            <person name="Sanz-Martin J.M."/>
            <person name="Rech G.E."/>
            <person name="Sukno S.A."/>
            <person name="Thon M.R."/>
        </authorList>
    </citation>
    <scope>NUCLEOTIDE SEQUENCE [LARGE SCALE GENOMIC DNA]</scope>
    <source>
        <strain evidence="4">TX430BB</strain>
    </source>
</reference>
<evidence type="ECO:0000256" key="1">
    <source>
        <dbReference type="SAM" id="MobiDB-lite"/>
    </source>
</evidence>
<dbReference type="Pfam" id="PF01936">
    <property type="entry name" value="NYN"/>
    <property type="match status" value="1"/>
</dbReference>
<dbReference type="PANTHER" id="PTHR35811:SF1">
    <property type="entry name" value="HTH OST-TYPE DOMAIN-CONTAINING PROTEIN"/>
    <property type="match status" value="1"/>
</dbReference>
<dbReference type="InterPro" id="IPR041966">
    <property type="entry name" value="LOTUS-like"/>
</dbReference>
<keyword evidence="4" id="KW-1185">Reference proteome</keyword>
<dbReference type="CDD" id="cd11297">
    <property type="entry name" value="PIN_LabA-like_N_1"/>
    <property type="match status" value="1"/>
</dbReference>